<dbReference type="Proteomes" id="UP000683246">
    <property type="component" value="Chromosome"/>
</dbReference>
<dbReference type="AlphaFoldDB" id="A0A8J8MQ80"/>
<keyword evidence="1" id="KW-0732">Signal</keyword>
<dbReference type="GO" id="GO:0004197">
    <property type="term" value="F:cysteine-type endopeptidase activity"/>
    <property type="evidence" value="ECO:0007669"/>
    <property type="project" value="UniProtKB-EC"/>
</dbReference>
<dbReference type="EC" id="3.4.22.8" evidence="2"/>
<feature type="chain" id="PRO_5035198343" evidence="1">
    <location>
        <begin position="27"/>
        <end position="516"/>
    </location>
</feature>
<keyword evidence="2" id="KW-0378">Hydrolase</keyword>
<dbReference type="PANTHER" id="PTHR37835:SF1">
    <property type="entry name" value="ALPHA-CLOSTRIPAIN"/>
    <property type="match status" value="1"/>
</dbReference>
<organism evidence="2 3">
    <name type="scientific">Vallitalea pronyensis</name>
    <dbReference type="NCBI Taxonomy" id="1348613"/>
    <lineage>
        <taxon>Bacteria</taxon>
        <taxon>Bacillati</taxon>
        <taxon>Bacillota</taxon>
        <taxon>Clostridia</taxon>
        <taxon>Lachnospirales</taxon>
        <taxon>Vallitaleaceae</taxon>
        <taxon>Vallitalea</taxon>
    </lineage>
</organism>
<dbReference type="InterPro" id="IPR005077">
    <property type="entry name" value="Peptidase_C11"/>
</dbReference>
<dbReference type="PANTHER" id="PTHR37835">
    <property type="entry name" value="ALPHA-CLOSTRIPAIN"/>
    <property type="match status" value="1"/>
</dbReference>
<name>A0A8J8MQ80_9FIRM</name>
<dbReference type="Gene3D" id="3.40.50.11970">
    <property type="match status" value="1"/>
</dbReference>
<dbReference type="KEGG" id="vpy:HZI73_17075"/>
<dbReference type="NCBIfam" id="TIGR02806">
    <property type="entry name" value="clostrip"/>
    <property type="match status" value="1"/>
</dbReference>
<reference evidence="2" key="1">
    <citation type="submission" date="2020-07" db="EMBL/GenBank/DDBJ databases">
        <title>Vallitalea pronyensis genome.</title>
        <authorList>
            <person name="Postec A."/>
        </authorList>
    </citation>
    <scope>NUCLEOTIDE SEQUENCE</scope>
    <source>
        <strain evidence="2">FatNI3</strain>
    </source>
</reference>
<dbReference type="Pfam" id="PF03415">
    <property type="entry name" value="Peptidase_C11"/>
    <property type="match status" value="1"/>
</dbReference>
<keyword evidence="3" id="KW-1185">Reference proteome</keyword>
<evidence type="ECO:0000313" key="2">
    <source>
        <dbReference type="EMBL" id="QUI25771.1"/>
    </source>
</evidence>
<sequence>MYNRRKNAVLGLLLALSLVITLPVLASEVNQVVEDVNGLTIIYYCDADNNLEGALLEDIEEMKAGIKPGTKVVALVDRIPSYSSNSTILGENFTDTRLYEIAYDQQAQTGKATRISGGSEFPEITTVSNFEANMGDANTLAKFINFCKANYGARQYALIMANHGGGVRTEEDSETNHLNRAVCWDDTNGHDTLYTGEISDVLGSSHSVDLLGYDACLMGSAEIAYQYRPGNGGFEAQVMVASAPTEWGNGWRYDNILERIKVTSDTHNGENDLTMGGQENYYSPHSITMLQLGGIIVEEQRDSTSARNDQQLSCYDLSGAANVKTSVDAFAKALYSENSNLENIRGNITAPTIIHYYRPFSSNEQINYPFFDLYDLAKKTNEDDQNYSQAIRDKASAVMTAIDNLVVYSFAGSKFNGFTDSKNGVSIFFPKGDNNNWIYDSTAQKYVQVRHWSQQWWYHPLDTTISMGAGNYYGKIKWCEDGLNTAINEVGNWFELLDFWYDTSNSADGGLNGYQW</sequence>
<proteinExistence type="predicted"/>
<feature type="signal peptide" evidence="1">
    <location>
        <begin position="1"/>
        <end position="26"/>
    </location>
</feature>
<protein>
    <submittedName>
        <fullName evidence="2">Clostripain</fullName>
        <ecNumber evidence="2">3.4.22.8</ecNumber>
    </submittedName>
</protein>
<evidence type="ECO:0000256" key="1">
    <source>
        <dbReference type="SAM" id="SignalP"/>
    </source>
</evidence>
<gene>
    <name evidence="2" type="primary">cloSI</name>
    <name evidence="2" type="ORF">HZI73_17075</name>
</gene>
<evidence type="ECO:0000313" key="3">
    <source>
        <dbReference type="Proteomes" id="UP000683246"/>
    </source>
</evidence>
<accession>A0A8J8MQ80</accession>
<dbReference type="EMBL" id="CP058649">
    <property type="protein sequence ID" value="QUI25771.1"/>
    <property type="molecule type" value="Genomic_DNA"/>
</dbReference>
<dbReference type="InterPro" id="IPR014173">
    <property type="entry name" value="Pept_C11_CLOspp"/>
</dbReference>